<dbReference type="GeneID" id="815013"/>
<evidence type="ECO:0000256" key="14">
    <source>
        <dbReference type="ARBA" id="ARBA00048150"/>
    </source>
</evidence>
<evidence type="ECO:0000256" key="10">
    <source>
        <dbReference type="ARBA" id="ARBA00023014"/>
    </source>
</evidence>
<keyword evidence="7" id="KW-0479">Metal-binding</keyword>
<comment type="subunit">
    <text evidence="12">Heterodimer of subunit A (variable subunit) and subunit B (catalytic subunit). Heterodimeric FTR forms a complex with ferredoxin and thioredoxin.</text>
</comment>
<comment type="catalytic activity">
    <reaction evidence="14">
        <text>[thioredoxin]-disulfide + 2 reduced [2Fe-2S]-[ferredoxin] + 2 H(+) = [thioredoxin]-dithiol + 2 oxidized [2Fe-2S]-[ferredoxin]</text>
        <dbReference type="Rhea" id="RHEA:42336"/>
        <dbReference type="Rhea" id="RHEA-COMP:10000"/>
        <dbReference type="Rhea" id="RHEA-COMP:10001"/>
        <dbReference type="Rhea" id="RHEA-COMP:10698"/>
        <dbReference type="Rhea" id="RHEA-COMP:10700"/>
        <dbReference type="ChEBI" id="CHEBI:15378"/>
        <dbReference type="ChEBI" id="CHEBI:29950"/>
        <dbReference type="ChEBI" id="CHEBI:33737"/>
        <dbReference type="ChEBI" id="CHEBI:33738"/>
        <dbReference type="ChEBI" id="CHEBI:50058"/>
        <dbReference type="EC" id="1.8.7.2"/>
    </reaction>
</comment>
<evidence type="ECO:0000256" key="12">
    <source>
        <dbReference type="ARBA" id="ARBA00026011"/>
    </source>
</evidence>
<keyword evidence="19 20" id="KW-1267">Proteomics identification</keyword>
<keyword evidence="6" id="KW-0004">4Fe-4S</keyword>
<evidence type="ECO:0000256" key="13">
    <source>
        <dbReference type="ARBA" id="ARBA00030295"/>
    </source>
</evidence>
<dbReference type="GO" id="GO:0016730">
    <property type="term" value="F:oxidoreductase activity, acting on iron-sulfur proteins as donors"/>
    <property type="evidence" value="ECO:0007669"/>
    <property type="project" value="InterPro"/>
</dbReference>
<dbReference type="EC" id="1.8.7.2" evidence="4"/>
<keyword evidence="10" id="KW-0411">Iron-sulfur</keyword>
<evidence type="ECO:0000256" key="3">
    <source>
        <dbReference type="ARBA" id="ARBA00007941"/>
    </source>
</evidence>
<accession>A0A1P8AY16</accession>
<comment type="similarity">
    <text evidence="3">Belongs to the ferredoxin thioredoxin reductase beta subunit family.</text>
</comment>
<reference evidence="16 17" key="1">
    <citation type="journal article" date="1999" name="Nature">
        <title>Sequence and analysis of chromosome 2 of the plant Arabidopsis thaliana.</title>
        <authorList>
            <person name="Lin X."/>
            <person name="Kaul S."/>
            <person name="Rounsley S."/>
            <person name="Shea T.P."/>
            <person name="Benito M.I."/>
            <person name="Town C.D."/>
            <person name="Fujii C.Y."/>
            <person name="Mason T."/>
            <person name="Bowman C.L."/>
            <person name="Barnstead M."/>
            <person name="Feldblyum T.V."/>
            <person name="Buell C.R."/>
            <person name="Ketchum K.A."/>
            <person name="Lee J."/>
            <person name="Ronning C.M."/>
            <person name="Koo H.L."/>
            <person name="Moffat K.S."/>
            <person name="Cronin L.A."/>
            <person name="Shen M."/>
            <person name="Pai G."/>
            <person name="Van Aken S."/>
            <person name="Umayam L."/>
            <person name="Tallon L.J."/>
            <person name="Gill J.E."/>
            <person name="Adams M.D."/>
            <person name="Carrera A.J."/>
            <person name="Creasy T.H."/>
            <person name="Goodman H.M."/>
            <person name="Somerville C.R."/>
            <person name="Copenhaver G.P."/>
            <person name="Preuss D."/>
            <person name="Nierman W.C."/>
            <person name="White O."/>
            <person name="Eisen J.A."/>
            <person name="Salzberg S.L."/>
            <person name="Fraser C.M."/>
            <person name="Venter J.C."/>
        </authorList>
    </citation>
    <scope>NUCLEOTIDE SEQUENCE [LARGE SCALE GENOMIC DNA]</scope>
    <source>
        <strain evidence="17">cv. Columbia</strain>
    </source>
</reference>
<evidence type="ECO:0000256" key="1">
    <source>
        <dbReference type="ARBA" id="ARBA00001966"/>
    </source>
</evidence>
<name>A0A1P8AY16_ARATH</name>
<comment type="function">
    <text evidence="2">Catalytic subunit of the ferredoxin-thioredoxin reductase (FTR), which catalyzes the two-electron reduction of thioredoxins by the electrons provided by reduced ferredoxin.</text>
</comment>
<dbReference type="Proteomes" id="UP000006548">
    <property type="component" value="Chromosome 2"/>
</dbReference>
<dbReference type="GO" id="GO:0103012">
    <property type="term" value="F:ferredoxin-thioredoxin reductase activity"/>
    <property type="evidence" value="ECO:0007669"/>
    <property type="project" value="UniProtKB-EC"/>
</dbReference>
<keyword evidence="17" id="KW-1185">Reference proteome</keyword>
<dbReference type="OrthoDB" id="1641at2759"/>
<evidence type="ECO:0000256" key="6">
    <source>
        <dbReference type="ARBA" id="ARBA00022485"/>
    </source>
</evidence>
<evidence type="ECO:0000256" key="4">
    <source>
        <dbReference type="ARBA" id="ARBA00012358"/>
    </source>
</evidence>
<keyword evidence="9" id="KW-0408">Iron</keyword>
<gene>
    <name evidence="18" type="primary">INAP1</name>
    <name evidence="15 16" type="ordered locus">At2g04700</name>
    <name evidence="16" type="ORF">F28I8.26</name>
    <name evidence="16" type="ORF">F28I8_26</name>
</gene>
<comment type="cofactor">
    <cofactor evidence="1">
        <name>[4Fe-4S] cluster</name>
        <dbReference type="ChEBI" id="CHEBI:49883"/>
    </cofactor>
</comment>
<evidence type="ECO:0000256" key="9">
    <source>
        <dbReference type="ARBA" id="ARBA00023004"/>
    </source>
</evidence>
<dbReference type="AlphaFoldDB" id="A0A1P8AY16"/>
<dbReference type="RefSeq" id="NP_001323777.1">
    <property type="nucleotide sequence ID" value="NM_001335244.1"/>
</dbReference>
<dbReference type="Pfam" id="PF02943">
    <property type="entry name" value="FeThRed_B"/>
    <property type="match status" value="1"/>
</dbReference>
<evidence type="ECO:0000313" key="17">
    <source>
        <dbReference type="Proteomes" id="UP000006548"/>
    </source>
</evidence>
<evidence type="ECO:0000256" key="11">
    <source>
        <dbReference type="ARBA" id="ARBA00023157"/>
    </source>
</evidence>
<keyword evidence="11" id="KW-1015">Disulfide bond</keyword>
<keyword evidence="8" id="KW-0560">Oxidoreductase</keyword>
<evidence type="ECO:0000313" key="15">
    <source>
        <dbReference type="Araport" id="AT2G04700"/>
    </source>
</evidence>
<organism evidence="16 17">
    <name type="scientific">Arabidopsis thaliana</name>
    <name type="common">Mouse-ear cress</name>
    <dbReference type="NCBI Taxonomy" id="3702"/>
    <lineage>
        <taxon>Eukaryota</taxon>
        <taxon>Viridiplantae</taxon>
        <taxon>Streptophyta</taxon>
        <taxon>Embryophyta</taxon>
        <taxon>Tracheophyta</taxon>
        <taxon>Spermatophyta</taxon>
        <taxon>Magnoliopsida</taxon>
        <taxon>eudicotyledons</taxon>
        <taxon>Gunneridae</taxon>
        <taxon>Pentapetalae</taxon>
        <taxon>rosids</taxon>
        <taxon>malvids</taxon>
        <taxon>Brassicales</taxon>
        <taxon>Brassicaceae</taxon>
        <taxon>Camelineae</taxon>
        <taxon>Arabidopsis</taxon>
    </lineage>
</organism>
<dbReference type="ExpressionAtlas" id="A0A1P8AY16">
    <property type="expression patterns" value="baseline and differential"/>
</dbReference>
<dbReference type="Araport" id="AT2G04700"/>
<dbReference type="GO" id="GO:0051539">
    <property type="term" value="F:4 iron, 4 sulfur cluster binding"/>
    <property type="evidence" value="ECO:0007669"/>
    <property type="project" value="UniProtKB-KW"/>
</dbReference>
<reference evidence="17" key="2">
    <citation type="journal article" date="2017" name="Plant J.">
        <title>Araport11: a complete reannotation of the Arabidopsis thaliana reference genome.</title>
        <authorList>
            <person name="Cheng C.Y."/>
            <person name="Krishnakumar V."/>
            <person name="Chan A.P."/>
            <person name="Thibaud-Nissen F."/>
            <person name="Schobel S."/>
            <person name="Town C.D."/>
        </authorList>
    </citation>
    <scope>GENOME REANNOTATION</scope>
    <source>
        <strain evidence="17">cv. Columbia</strain>
    </source>
</reference>
<sequence>MLVALGLTSVLIKELLQSLLRVWLSIKIHMVHRFALAAAEVGQGFWNCPCVPMRERKECHCMLFLTPDNDFAGKDQTITSDEIKETTANM</sequence>
<evidence type="ECO:0000313" key="18">
    <source>
        <dbReference type="TAIR" id="AT2G04700"/>
    </source>
</evidence>
<dbReference type="SMR" id="A0A1P8AY16"/>
<dbReference type="TAIR" id="AT2G04700">
    <property type="gene designation" value="INAP1"/>
</dbReference>
<dbReference type="PANTHER" id="PTHR35113:SF1">
    <property type="entry name" value="FERREDOXIN-THIOREDOXIN REDUCTASE CATALYTIC CHAIN, CHLOROPLASTIC"/>
    <property type="match status" value="1"/>
</dbReference>
<evidence type="ECO:0000256" key="7">
    <source>
        <dbReference type="ARBA" id="ARBA00022723"/>
    </source>
</evidence>
<protein>
    <recommendedName>
        <fullName evidence="5">Ferredoxin-thioredoxin reductase catalytic chain, chloroplastic</fullName>
        <ecNumber evidence="4">1.8.7.2</ecNumber>
    </recommendedName>
    <alternativeName>
        <fullName evidence="13">Ferredoxin-thioredoxin reductase subunit B</fullName>
    </alternativeName>
</protein>
<dbReference type="PANTHER" id="PTHR35113">
    <property type="entry name" value="FERREDOXIN-THIOREDOXIN REDUCTASE CATALYTIC CHAIN, CHLOROPLASTIC"/>
    <property type="match status" value="1"/>
</dbReference>
<evidence type="ECO:0000256" key="2">
    <source>
        <dbReference type="ARBA" id="ARBA00003945"/>
    </source>
</evidence>
<dbReference type="SUPFAM" id="SSF57662">
    <property type="entry name" value="Ferredoxin thioredoxin reductase (FTR), catalytic beta chain"/>
    <property type="match status" value="1"/>
</dbReference>
<proteinExistence type="evidence at protein level"/>
<dbReference type="GO" id="GO:0046872">
    <property type="term" value="F:metal ion binding"/>
    <property type="evidence" value="ECO:0007669"/>
    <property type="project" value="UniProtKB-KW"/>
</dbReference>
<evidence type="ECO:0000256" key="8">
    <source>
        <dbReference type="ARBA" id="ARBA00023002"/>
    </source>
</evidence>
<evidence type="ECO:0007829" key="20">
    <source>
        <dbReference type="ProteomicsDB" id="A0A1P8AY16"/>
    </source>
</evidence>
<evidence type="ECO:0007829" key="19">
    <source>
        <dbReference type="PeptideAtlas" id="A0A1P8AY16"/>
    </source>
</evidence>
<dbReference type="EMBL" id="CP002685">
    <property type="protein sequence ID" value="ANM61569.1"/>
    <property type="molecule type" value="Genomic_DNA"/>
</dbReference>
<evidence type="ECO:0000313" key="16">
    <source>
        <dbReference type="EMBL" id="ANM61569.1"/>
    </source>
</evidence>
<dbReference type="InterPro" id="IPR036644">
    <property type="entry name" value="FTR_bsu_sf"/>
</dbReference>
<dbReference type="Gene3D" id="3.90.460.10">
    <property type="entry name" value="Ferredoxin thioredoxin reductase catalytic beta subunit"/>
    <property type="match status" value="1"/>
</dbReference>
<dbReference type="InterPro" id="IPR004209">
    <property type="entry name" value="FTR_bsu"/>
</dbReference>
<evidence type="ECO:0000256" key="5">
    <source>
        <dbReference type="ARBA" id="ARBA00018993"/>
    </source>
</evidence>